<name>A0AAV3P4R2_LITER</name>
<keyword evidence="2" id="KW-1185">Reference proteome</keyword>
<reference evidence="1 2" key="1">
    <citation type="submission" date="2024-01" db="EMBL/GenBank/DDBJ databases">
        <title>The complete chloroplast genome sequence of Lithospermum erythrorhizon: insights into the phylogenetic relationship among Boraginaceae species and the maternal lineages of purple gromwells.</title>
        <authorList>
            <person name="Okada T."/>
            <person name="Watanabe K."/>
        </authorList>
    </citation>
    <scope>NUCLEOTIDE SEQUENCE [LARGE SCALE GENOMIC DNA]</scope>
</reference>
<dbReference type="EMBL" id="BAABME010016603">
    <property type="protein sequence ID" value="GAA0146654.1"/>
    <property type="molecule type" value="Genomic_DNA"/>
</dbReference>
<dbReference type="GO" id="GO:0016020">
    <property type="term" value="C:membrane"/>
    <property type="evidence" value="ECO:0007669"/>
    <property type="project" value="TreeGrafter"/>
</dbReference>
<protein>
    <submittedName>
        <fullName evidence="1">Uncharacterized protein</fullName>
    </submittedName>
</protein>
<dbReference type="PANTHER" id="PTHR43272:SF90">
    <property type="entry name" value="LONG CHAIN ACYL-COA SYNTHETASE 7, PEROXISOMAL"/>
    <property type="match status" value="1"/>
</dbReference>
<accession>A0AAV3P4R2</accession>
<proteinExistence type="predicted"/>
<comment type="caution">
    <text evidence="1">The sequence shown here is derived from an EMBL/GenBank/DDBJ whole genome shotgun (WGS) entry which is preliminary data.</text>
</comment>
<dbReference type="GO" id="GO:0004467">
    <property type="term" value="F:long-chain fatty acid-CoA ligase activity"/>
    <property type="evidence" value="ECO:0007669"/>
    <property type="project" value="TreeGrafter"/>
</dbReference>
<sequence length="100" mass="11360">MPLKVGFAVRIGRKNIFKLAQGEYIAPEKIENMYMVRLKCDSFNSVLVAVVCVDPDVLRDWSISEGIEIKRPQAKEYFAKAISDMYAELATFDPNPSKMI</sequence>
<evidence type="ECO:0000313" key="1">
    <source>
        <dbReference type="EMBL" id="GAA0146654.1"/>
    </source>
</evidence>
<dbReference type="Proteomes" id="UP001454036">
    <property type="component" value="Unassembled WGS sequence"/>
</dbReference>
<dbReference type="PANTHER" id="PTHR43272">
    <property type="entry name" value="LONG-CHAIN-FATTY-ACID--COA LIGASE"/>
    <property type="match status" value="1"/>
</dbReference>
<gene>
    <name evidence="1" type="ORF">LIER_36357</name>
</gene>
<dbReference type="AlphaFoldDB" id="A0AAV3P4R2"/>
<dbReference type="GO" id="GO:0005783">
    <property type="term" value="C:endoplasmic reticulum"/>
    <property type="evidence" value="ECO:0007669"/>
    <property type="project" value="TreeGrafter"/>
</dbReference>
<organism evidence="1 2">
    <name type="scientific">Lithospermum erythrorhizon</name>
    <name type="common">Purple gromwell</name>
    <name type="synonym">Lithospermum officinale var. erythrorhizon</name>
    <dbReference type="NCBI Taxonomy" id="34254"/>
    <lineage>
        <taxon>Eukaryota</taxon>
        <taxon>Viridiplantae</taxon>
        <taxon>Streptophyta</taxon>
        <taxon>Embryophyta</taxon>
        <taxon>Tracheophyta</taxon>
        <taxon>Spermatophyta</taxon>
        <taxon>Magnoliopsida</taxon>
        <taxon>eudicotyledons</taxon>
        <taxon>Gunneridae</taxon>
        <taxon>Pentapetalae</taxon>
        <taxon>asterids</taxon>
        <taxon>lamiids</taxon>
        <taxon>Boraginales</taxon>
        <taxon>Boraginaceae</taxon>
        <taxon>Boraginoideae</taxon>
        <taxon>Lithospermeae</taxon>
        <taxon>Lithospermum</taxon>
    </lineage>
</organism>
<evidence type="ECO:0000313" key="2">
    <source>
        <dbReference type="Proteomes" id="UP001454036"/>
    </source>
</evidence>